<name>X0GMX7_FUSOX</name>
<dbReference type="Proteomes" id="UP000030676">
    <property type="component" value="Unassembled WGS sequence"/>
</dbReference>
<reference evidence="1" key="1">
    <citation type="submission" date="2011-11" db="EMBL/GenBank/DDBJ databases">
        <title>The Genome Sequence of Fusarium oxysporum PHW808.</title>
        <authorList>
            <consortium name="The Broad Institute Genome Sequencing Platform"/>
            <person name="Ma L.-J."/>
            <person name="Gale L.R."/>
            <person name="Schwartz D.C."/>
            <person name="Zhou S."/>
            <person name="Corby-Kistler H."/>
            <person name="Young S.K."/>
            <person name="Zeng Q."/>
            <person name="Gargeya S."/>
            <person name="Fitzgerald M."/>
            <person name="Haas B."/>
            <person name="Abouelleil A."/>
            <person name="Alvarado L."/>
            <person name="Arachchi H.M."/>
            <person name="Berlin A."/>
            <person name="Brown A."/>
            <person name="Chapman S.B."/>
            <person name="Chen Z."/>
            <person name="Dunbar C."/>
            <person name="Freedman E."/>
            <person name="Gearin G."/>
            <person name="Goldberg J."/>
            <person name="Griggs A."/>
            <person name="Gujja S."/>
            <person name="Heiman D."/>
            <person name="Howarth C."/>
            <person name="Larson L."/>
            <person name="Lui A."/>
            <person name="MacDonald P.J.P."/>
            <person name="Montmayeur A."/>
            <person name="Murphy C."/>
            <person name="Neiman D."/>
            <person name="Pearson M."/>
            <person name="Priest M."/>
            <person name="Roberts A."/>
            <person name="Saif S."/>
            <person name="Shea T."/>
            <person name="Shenoy N."/>
            <person name="Sisk P."/>
            <person name="Stolte C."/>
            <person name="Sykes S."/>
            <person name="Wortman J."/>
            <person name="Nusbaum C."/>
            <person name="Birren B."/>
        </authorList>
    </citation>
    <scope>NUCLEOTIDE SEQUENCE [LARGE SCALE GENOMIC DNA]</scope>
    <source>
        <strain evidence="1">54008</strain>
    </source>
</reference>
<accession>X0GMX7</accession>
<reference evidence="1" key="2">
    <citation type="submission" date="2014-03" db="EMBL/GenBank/DDBJ databases">
        <title>The Genome Annotation of Fusarium oxysporum PHW808.</title>
        <authorList>
            <consortium name="The Broad Institute Genomics Platform"/>
            <person name="Ma L.-J."/>
            <person name="Corby-Kistler H."/>
            <person name="Broz K."/>
            <person name="Gale L.R."/>
            <person name="Jonkers W."/>
            <person name="O'Donnell K."/>
            <person name="Ploetz R."/>
            <person name="Steinberg C."/>
            <person name="Schwartz D.C."/>
            <person name="VanEtten H."/>
            <person name="Zhou S."/>
            <person name="Young S.K."/>
            <person name="Zeng Q."/>
            <person name="Gargeya S."/>
            <person name="Fitzgerald M."/>
            <person name="Abouelleil A."/>
            <person name="Alvarado L."/>
            <person name="Chapman S.B."/>
            <person name="Gainer-Dewar J."/>
            <person name="Goldberg J."/>
            <person name="Griggs A."/>
            <person name="Gujja S."/>
            <person name="Hansen M."/>
            <person name="Howarth C."/>
            <person name="Imamovic A."/>
            <person name="Ireland A."/>
            <person name="Larimer J."/>
            <person name="McCowan C."/>
            <person name="Murphy C."/>
            <person name="Pearson M."/>
            <person name="Poon T.W."/>
            <person name="Priest M."/>
            <person name="Roberts A."/>
            <person name="Saif S."/>
            <person name="Shea T."/>
            <person name="Sykes S."/>
            <person name="Wortman J."/>
            <person name="Nusbaum C."/>
            <person name="Birren B."/>
        </authorList>
    </citation>
    <scope>NUCLEOTIDE SEQUENCE</scope>
    <source>
        <strain evidence="1">54008</strain>
    </source>
</reference>
<dbReference type="HOGENOM" id="CLU_2922717_0_0_1"/>
<protein>
    <submittedName>
        <fullName evidence="1">Uncharacterized protein</fullName>
    </submittedName>
</protein>
<organism evidence="1">
    <name type="scientific">Fusarium oxysporum f. sp. conglutinans race 2 54008</name>
    <dbReference type="NCBI Taxonomy" id="1089457"/>
    <lineage>
        <taxon>Eukaryota</taxon>
        <taxon>Fungi</taxon>
        <taxon>Dikarya</taxon>
        <taxon>Ascomycota</taxon>
        <taxon>Pezizomycotina</taxon>
        <taxon>Sordariomycetes</taxon>
        <taxon>Hypocreomycetidae</taxon>
        <taxon>Hypocreales</taxon>
        <taxon>Nectriaceae</taxon>
        <taxon>Fusarium</taxon>
        <taxon>Fusarium oxysporum species complex</taxon>
    </lineage>
</organism>
<gene>
    <name evidence="1" type="ORF">FOPG_19104</name>
</gene>
<sequence length="61" mass="6979">MTTLCMLNSVLEVPESLDSNRSVSSIYHSKTILSIQITKRPPRSEWTRKSLIEGWRKTACV</sequence>
<evidence type="ECO:0000313" key="1">
    <source>
        <dbReference type="EMBL" id="EXL64643.1"/>
    </source>
</evidence>
<dbReference type="EMBL" id="KK033975">
    <property type="protein sequence ID" value="EXL64643.1"/>
    <property type="molecule type" value="Genomic_DNA"/>
</dbReference>
<dbReference type="AlphaFoldDB" id="X0GMX7"/>
<proteinExistence type="predicted"/>